<dbReference type="InterPro" id="IPR003439">
    <property type="entry name" value="ABC_transporter-like_ATP-bd"/>
</dbReference>
<keyword evidence="2" id="KW-0547">Nucleotide-binding</keyword>
<dbReference type="CDD" id="cd03255">
    <property type="entry name" value="ABC_MJ0796_LolCDE_FtsE"/>
    <property type="match status" value="1"/>
</dbReference>
<dbReference type="InterPro" id="IPR017911">
    <property type="entry name" value="MacB-like_ATP-bd"/>
</dbReference>
<feature type="domain" description="ABC transporter" evidence="4">
    <location>
        <begin position="6"/>
        <end position="226"/>
    </location>
</feature>
<dbReference type="PROSITE" id="PS00211">
    <property type="entry name" value="ABC_TRANSPORTER_1"/>
    <property type="match status" value="1"/>
</dbReference>
<name>H5SU24_ACEAU</name>
<dbReference type="EMBL" id="AP011803">
    <property type="protein sequence ID" value="BAL60018.1"/>
    <property type="molecule type" value="Genomic_DNA"/>
</dbReference>
<evidence type="ECO:0000256" key="3">
    <source>
        <dbReference type="ARBA" id="ARBA00022840"/>
    </source>
</evidence>
<sequence length="226" mass="24707">MSESIVIARDLVKTYEHGRTRALDGVSVEIFSGEFVAICGPSGSGKSTLLNLIGALDKPDSGKLCVAGEDLTRGRGDLADFRARTIGFIFQLHNLIPSLTALENVLIPTLELNHSRREAHARAWELLERVGLADRAHRRPPELSGGERQRVAVARALVNNPKIVLADEPTGSLDSKTEKHVLDLLRELHAERGVTVILVTHDPRVAQSADRVIELWDGRVRALVAS</sequence>
<accession>H5SU24</accession>
<evidence type="ECO:0000259" key="4">
    <source>
        <dbReference type="PROSITE" id="PS50893"/>
    </source>
</evidence>
<dbReference type="GO" id="GO:0098796">
    <property type="term" value="C:membrane protein complex"/>
    <property type="evidence" value="ECO:0007669"/>
    <property type="project" value="UniProtKB-ARBA"/>
</dbReference>
<reference evidence="5" key="2">
    <citation type="journal article" date="2012" name="PLoS ONE">
        <title>A Deeply Branching Thermophilic Bacterium with an Ancient Acetyl-CoA Pathway Dominates a Subsurface Ecosystem.</title>
        <authorList>
            <person name="Takami H."/>
            <person name="Noguchi H."/>
            <person name="Takaki Y."/>
            <person name="Uchiyama I."/>
            <person name="Toyoda A."/>
            <person name="Nishi S."/>
            <person name="Chee G.-J."/>
            <person name="Arai W."/>
            <person name="Nunoura T."/>
            <person name="Itoh T."/>
            <person name="Hattori M."/>
            <person name="Takai K."/>
        </authorList>
    </citation>
    <scope>NUCLEOTIDE SEQUENCE</scope>
</reference>
<dbReference type="GO" id="GO:0005524">
    <property type="term" value="F:ATP binding"/>
    <property type="evidence" value="ECO:0007669"/>
    <property type="project" value="UniProtKB-KW"/>
</dbReference>
<dbReference type="InterPro" id="IPR003593">
    <property type="entry name" value="AAA+_ATPase"/>
</dbReference>
<gene>
    <name evidence="5" type="ORF">HGMM_OP4C654</name>
</gene>
<dbReference type="GO" id="GO:0022857">
    <property type="term" value="F:transmembrane transporter activity"/>
    <property type="evidence" value="ECO:0007669"/>
    <property type="project" value="UniProtKB-ARBA"/>
</dbReference>
<dbReference type="GO" id="GO:0005886">
    <property type="term" value="C:plasma membrane"/>
    <property type="evidence" value="ECO:0007669"/>
    <property type="project" value="TreeGrafter"/>
</dbReference>
<dbReference type="AlphaFoldDB" id="H5SU24"/>
<dbReference type="InterPro" id="IPR015854">
    <property type="entry name" value="ABC_transpr_LolD-like"/>
</dbReference>
<protein>
    <submittedName>
        <fullName evidence="5">ABC transport system ATP-binding protein</fullName>
    </submittedName>
</protein>
<proteinExistence type="predicted"/>
<dbReference type="PANTHER" id="PTHR24220">
    <property type="entry name" value="IMPORT ATP-BINDING PROTEIN"/>
    <property type="match status" value="1"/>
</dbReference>
<dbReference type="FunFam" id="3.40.50.300:FF:000032">
    <property type="entry name" value="Export ABC transporter ATP-binding protein"/>
    <property type="match status" value="1"/>
</dbReference>
<keyword evidence="3 5" id="KW-0067">ATP-binding</keyword>
<dbReference type="SUPFAM" id="SSF52540">
    <property type="entry name" value="P-loop containing nucleoside triphosphate hydrolases"/>
    <property type="match status" value="1"/>
</dbReference>
<evidence type="ECO:0000256" key="1">
    <source>
        <dbReference type="ARBA" id="ARBA00022448"/>
    </source>
</evidence>
<dbReference type="InterPro" id="IPR027417">
    <property type="entry name" value="P-loop_NTPase"/>
</dbReference>
<dbReference type="Pfam" id="PF00005">
    <property type="entry name" value="ABC_tran"/>
    <property type="match status" value="1"/>
</dbReference>
<evidence type="ECO:0000313" key="5">
    <source>
        <dbReference type="EMBL" id="BAL60018.1"/>
    </source>
</evidence>
<evidence type="ECO:0000256" key="2">
    <source>
        <dbReference type="ARBA" id="ARBA00022741"/>
    </source>
</evidence>
<keyword evidence="1" id="KW-0813">Transport</keyword>
<reference evidence="5" key="1">
    <citation type="journal article" date="2005" name="Environ. Microbiol.">
        <title>Genetic and functional properties of uncultivated thermophilic crenarchaeotes from a subsurface gold mine as revealed by analysis of genome fragments.</title>
        <authorList>
            <person name="Nunoura T."/>
            <person name="Hirayama H."/>
            <person name="Takami H."/>
            <person name="Oida H."/>
            <person name="Nishi S."/>
            <person name="Shimamura S."/>
            <person name="Suzuki Y."/>
            <person name="Inagaki F."/>
            <person name="Takai K."/>
            <person name="Nealson K.H."/>
            <person name="Horikoshi K."/>
        </authorList>
    </citation>
    <scope>NUCLEOTIDE SEQUENCE</scope>
</reference>
<organism evidence="5">
    <name type="scientific">Acetithermum autotrophicum</name>
    <dbReference type="NCBI Taxonomy" id="1446466"/>
    <lineage>
        <taxon>Bacteria</taxon>
        <taxon>Candidatus Bipolaricaulota</taxon>
        <taxon>Candidatus Acetithermum</taxon>
    </lineage>
</organism>
<dbReference type="PROSITE" id="PS50893">
    <property type="entry name" value="ABC_TRANSPORTER_2"/>
    <property type="match status" value="1"/>
</dbReference>
<dbReference type="GO" id="GO:0016887">
    <property type="term" value="F:ATP hydrolysis activity"/>
    <property type="evidence" value="ECO:0007669"/>
    <property type="project" value="InterPro"/>
</dbReference>
<dbReference type="InterPro" id="IPR017871">
    <property type="entry name" value="ABC_transporter-like_CS"/>
</dbReference>
<dbReference type="Gene3D" id="3.40.50.300">
    <property type="entry name" value="P-loop containing nucleotide triphosphate hydrolases"/>
    <property type="match status" value="1"/>
</dbReference>
<dbReference type="SMART" id="SM00382">
    <property type="entry name" value="AAA"/>
    <property type="match status" value="1"/>
</dbReference>